<evidence type="ECO:0000256" key="1">
    <source>
        <dbReference type="ARBA" id="ARBA00008791"/>
    </source>
</evidence>
<evidence type="ECO:0000313" key="3">
    <source>
        <dbReference type="EMBL" id="GGN46217.1"/>
    </source>
</evidence>
<comment type="similarity">
    <text evidence="1">Belongs to the universal stress protein A family.</text>
</comment>
<organism evidence="3 4">
    <name type="scientific">Novosphingobium indicum</name>
    <dbReference type="NCBI Taxonomy" id="462949"/>
    <lineage>
        <taxon>Bacteria</taxon>
        <taxon>Pseudomonadati</taxon>
        <taxon>Pseudomonadota</taxon>
        <taxon>Alphaproteobacteria</taxon>
        <taxon>Sphingomonadales</taxon>
        <taxon>Sphingomonadaceae</taxon>
        <taxon>Novosphingobium</taxon>
    </lineage>
</organism>
<dbReference type="EMBL" id="BMLK01000005">
    <property type="protein sequence ID" value="GGN46217.1"/>
    <property type="molecule type" value="Genomic_DNA"/>
</dbReference>
<dbReference type="PANTHER" id="PTHR46268:SF6">
    <property type="entry name" value="UNIVERSAL STRESS PROTEIN UP12"/>
    <property type="match status" value="1"/>
</dbReference>
<reference evidence="4" key="1">
    <citation type="journal article" date="2019" name="Int. J. Syst. Evol. Microbiol.">
        <title>The Global Catalogue of Microorganisms (GCM) 10K type strain sequencing project: providing services to taxonomists for standard genome sequencing and annotation.</title>
        <authorList>
            <consortium name="The Broad Institute Genomics Platform"/>
            <consortium name="The Broad Institute Genome Sequencing Center for Infectious Disease"/>
            <person name="Wu L."/>
            <person name="Ma J."/>
        </authorList>
    </citation>
    <scope>NUCLEOTIDE SEQUENCE [LARGE SCALE GENOMIC DNA]</scope>
    <source>
        <strain evidence="4">CGMCC 1.6784</strain>
    </source>
</reference>
<protein>
    <recommendedName>
        <fullName evidence="2">UspA domain-containing protein</fullName>
    </recommendedName>
</protein>
<feature type="domain" description="UspA" evidence="2">
    <location>
        <begin position="36"/>
        <end position="169"/>
    </location>
</feature>
<dbReference type="SUPFAM" id="SSF52402">
    <property type="entry name" value="Adenine nucleotide alpha hydrolases-like"/>
    <property type="match status" value="2"/>
</dbReference>
<accession>A0ABQ2JF12</accession>
<feature type="domain" description="UspA" evidence="2">
    <location>
        <begin position="180"/>
        <end position="325"/>
    </location>
</feature>
<dbReference type="Pfam" id="PF00582">
    <property type="entry name" value="Usp"/>
    <property type="match status" value="2"/>
</dbReference>
<evidence type="ECO:0000259" key="2">
    <source>
        <dbReference type="Pfam" id="PF00582"/>
    </source>
</evidence>
<comment type="caution">
    <text evidence="3">The sequence shown here is derived from an EMBL/GenBank/DDBJ whole genome shotgun (WGS) entry which is preliminary data.</text>
</comment>
<dbReference type="PANTHER" id="PTHR46268">
    <property type="entry name" value="STRESS RESPONSE PROTEIN NHAX"/>
    <property type="match status" value="1"/>
</dbReference>
<proteinExistence type="inferred from homology"/>
<dbReference type="InterPro" id="IPR014729">
    <property type="entry name" value="Rossmann-like_a/b/a_fold"/>
</dbReference>
<keyword evidence="4" id="KW-1185">Reference proteome</keyword>
<dbReference type="RefSeq" id="WP_098105940.1">
    <property type="nucleotide sequence ID" value="NZ_BMLK01000005.1"/>
</dbReference>
<dbReference type="InterPro" id="IPR006016">
    <property type="entry name" value="UspA"/>
</dbReference>
<dbReference type="Gene3D" id="3.40.50.620">
    <property type="entry name" value="HUPs"/>
    <property type="match status" value="2"/>
</dbReference>
<dbReference type="PRINTS" id="PR01438">
    <property type="entry name" value="UNVRSLSTRESS"/>
</dbReference>
<name>A0ABQ2JF12_9SPHN</name>
<dbReference type="InterPro" id="IPR006015">
    <property type="entry name" value="Universal_stress_UspA"/>
</dbReference>
<evidence type="ECO:0000313" key="4">
    <source>
        <dbReference type="Proteomes" id="UP000605099"/>
    </source>
</evidence>
<gene>
    <name evidence="3" type="ORF">GCM10011349_13110</name>
</gene>
<dbReference type="CDD" id="cd00293">
    <property type="entry name" value="USP-like"/>
    <property type="match status" value="2"/>
</dbReference>
<dbReference type="Proteomes" id="UP000605099">
    <property type="component" value="Unassembled WGS sequence"/>
</dbReference>
<sequence>MPHFQTNGSSGRAPIRAFFPDSLPPMRRAEKQRSEILACLDDDPNCHVVARHALALAAIFGLPVTFAHVSESKRNAELPADPLDWRLHLNECGERLDRIITEVRGPEMDIGRLLLTGSPAQQLNGWAQDHAGALLALATRSYETEGSTGLGSTVQKILDRALASLLLIPGEADGAETVAYRRLVLPLDGSPQAESVLPVAVSIARAQGAELILTHVVAKAETIDHGLPHAGSGELCSRLKDHNEARARSYLERLRTRLLNEGLAVRAVVESDGDPRNRLRRLAIQHDADLLVVSSHGHSNLSDVACGSVTEYLAKHAPCPVLIIRPNFHINAAERILEGPSLVSSGRSQLAQ</sequence>